<dbReference type="PANTHER" id="PTHR33973">
    <property type="entry name" value="OS07G0153300 PROTEIN"/>
    <property type="match status" value="1"/>
</dbReference>
<gene>
    <name evidence="1" type="ORF">HK439_18870</name>
</gene>
<dbReference type="Proteomes" id="UP000598467">
    <property type="component" value="Unassembled WGS sequence"/>
</dbReference>
<dbReference type="PANTHER" id="PTHR33973:SF4">
    <property type="entry name" value="OS07G0153300 PROTEIN"/>
    <property type="match status" value="1"/>
</dbReference>
<evidence type="ECO:0000313" key="2">
    <source>
        <dbReference type="Proteomes" id="UP000598467"/>
    </source>
</evidence>
<dbReference type="EMBL" id="JABFCZ010000022">
    <property type="protein sequence ID" value="MBD1548331.1"/>
    <property type="molecule type" value="Genomic_DNA"/>
</dbReference>
<sequence length="264" mass="30061">MTFSSALFAGEVIHSRLRPKPHKLRYRVFSLLLDLDELDLLDGNLRLFAHNRRAVFSFHDRDHGSGERNGLKDWVKGQLENAGLWSPGMRIAVLCYPRVFGYVFNPLTVYFCRTAEGELRAVLYEVSNTFRERHTYVIPAGTGKDGQFRHECAKEMYVSPFIPMDCRYRFRIAPPSDRVLIAINETDTDGPLLHASFAGRRRPLSDRTLLKALAAYPLMTLKIMGAIHFEALLLWLKGIAVHRHRAAVNPIDSTIVADPRLGEN</sequence>
<protein>
    <submittedName>
        <fullName evidence="1">DUF1365 family protein</fullName>
    </submittedName>
</protein>
<accession>A0A926S771</accession>
<organism evidence="1 2">
    <name type="scientific">Roseibium aggregatum</name>
    <dbReference type="NCBI Taxonomy" id="187304"/>
    <lineage>
        <taxon>Bacteria</taxon>
        <taxon>Pseudomonadati</taxon>
        <taxon>Pseudomonadota</taxon>
        <taxon>Alphaproteobacteria</taxon>
        <taxon>Hyphomicrobiales</taxon>
        <taxon>Stappiaceae</taxon>
        <taxon>Roseibium</taxon>
    </lineage>
</organism>
<reference evidence="1" key="1">
    <citation type="submission" date="2020-05" db="EMBL/GenBank/DDBJ databases">
        <title>Identification of trans-AT polyketide cluster in two marine bacteria, producers of a novel glutaramide-containing polyketide sesbanimide D and analogs.</title>
        <authorList>
            <person name="Kacar D."/>
            <person name="Rodriguez P."/>
            <person name="Canedo L."/>
            <person name="Gonzalez E."/>
            <person name="Galan B."/>
            <person name="De La Calle F."/>
            <person name="Garcia J.L."/>
        </authorList>
    </citation>
    <scope>NUCLEOTIDE SEQUENCE</scope>
    <source>
        <strain evidence="1">PHM038</strain>
    </source>
</reference>
<dbReference type="Pfam" id="PF07103">
    <property type="entry name" value="DUF1365"/>
    <property type="match status" value="1"/>
</dbReference>
<dbReference type="InterPro" id="IPR010775">
    <property type="entry name" value="DUF1365"/>
</dbReference>
<dbReference type="AlphaFoldDB" id="A0A926S771"/>
<dbReference type="RefSeq" id="WP_190293026.1">
    <property type="nucleotide sequence ID" value="NZ_JABFCZ010000022.1"/>
</dbReference>
<comment type="caution">
    <text evidence="1">The sequence shown here is derived from an EMBL/GenBank/DDBJ whole genome shotgun (WGS) entry which is preliminary data.</text>
</comment>
<proteinExistence type="predicted"/>
<name>A0A926S771_9HYPH</name>
<evidence type="ECO:0000313" key="1">
    <source>
        <dbReference type="EMBL" id="MBD1548331.1"/>
    </source>
</evidence>